<protein>
    <submittedName>
        <fullName evidence="2">STAS domain-containing protein</fullName>
    </submittedName>
</protein>
<dbReference type="EMBL" id="WVUD01000017">
    <property type="protein sequence ID" value="MYL83585.1"/>
    <property type="molecule type" value="Genomic_DNA"/>
</dbReference>
<evidence type="ECO:0000259" key="1">
    <source>
        <dbReference type="PROSITE" id="PS50801"/>
    </source>
</evidence>
<organism evidence="2 3">
    <name type="scientific">Solidesulfovibrio aerotolerans</name>
    <dbReference type="NCBI Taxonomy" id="295255"/>
    <lineage>
        <taxon>Bacteria</taxon>
        <taxon>Pseudomonadati</taxon>
        <taxon>Thermodesulfobacteriota</taxon>
        <taxon>Desulfovibrionia</taxon>
        <taxon>Desulfovibrionales</taxon>
        <taxon>Desulfovibrionaceae</taxon>
        <taxon>Solidesulfovibrio</taxon>
    </lineage>
</organism>
<dbReference type="PROSITE" id="PS50801">
    <property type="entry name" value="STAS"/>
    <property type="match status" value="1"/>
</dbReference>
<dbReference type="RefSeq" id="WP_160960961.1">
    <property type="nucleotide sequence ID" value="NZ_WVUD01000017.1"/>
</dbReference>
<dbReference type="OrthoDB" id="5456061at2"/>
<sequence length="120" mass="12972">MSRIAIIDRQGVLWARADGPFGGPVCLELEVAVLEAATVGRFPVTVLDLSQTPTVDSCGVGALVRLQTALATKGRRLILANPTAAVADELRLRDLYAFFQISYELTPDMDQEELLLASDL</sequence>
<reference evidence="2 3" key="1">
    <citation type="submission" date="2020-01" db="EMBL/GenBank/DDBJ databases">
        <title>Genome sequence of Desulfovibrio aerotolerans DSM 16695(T).</title>
        <authorList>
            <person name="Karnachuk O."/>
            <person name="Avakyan M."/>
            <person name="Mardanov A."/>
            <person name="Kadnikov V."/>
            <person name="Ravin N."/>
        </authorList>
    </citation>
    <scope>NUCLEOTIDE SEQUENCE [LARGE SCALE GENOMIC DNA]</scope>
    <source>
        <strain evidence="2 3">DSM 16695</strain>
    </source>
</reference>
<feature type="domain" description="STAS" evidence="1">
    <location>
        <begin position="2"/>
        <end position="95"/>
    </location>
</feature>
<dbReference type="Gene3D" id="3.30.750.24">
    <property type="entry name" value="STAS domain"/>
    <property type="match status" value="1"/>
</dbReference>
<dbReference type="Pfam" id="PF01740">
    <property type="entry name" value="STAS"/>
    <property type="match status" value="1"/>
</dbReference>
<evidence type="ECO:0000313" key="2">
    <source>
        <dbReference type="EMBL" id="MYL83585.1"/>
    </source>
</evidence>
<dbReference type="CDD" id="cd07043">
    <property type="entry name" value="STAS_anti-anti-sigma_factors"/>
    <property type="match status" value="1"/>
</dbReference>
<comment type="caution">
    <text evidence="2">The sequence shown here is derived from an EMBL/GenBank/DDBJ whole genome shotgun (WGS) entry which is preliminary data.</text>
</comment>
<dbReference type="InterPro" id="IPR002645">
    <property type="entry name" value="STAS_dom"/>
</dbReference>
<keyword evidence="3" id="KW-1185">Reference proteome</keyword>
<proteinExistence type="predicted"/>
<dbReference type="AlphaFoldDB" id="A0A7C9ILG7"/>
<name>A0A7C9ILG7_9BACT</name>
<dbReference type="Proteomes" id="UP000482487">
    <property type="component" value="Unassembled WGS sequence"/>
</dbReference>
<evidence type="ECO:0000313" key="3">
    <source>
        <dbReference type="Proteomes" id="UP000482487"/>
    </source>
</evidence>
<dbReference type="InterPro" id="IPR036513">
    <property type="entry name" value="STAS_dom_sf"/>
</dbReference>
<dbReference type="SUPFAM" id="SSF52091">
    <property type="entry name" value="SpoIIaa-like"/>
    <property type="match status" value="1"/>
</dbReference>
<accession>A0A7C9ILG7</accession>
<gene>
    <name evidence="2" type="ORF">GTA51_10660</name>
</gene>